<keyword evidence="3" id="KW-1185">Reference proteome</keyword>
<feature type="transmembrane region" description="Helical" evidence="1">
    <location>
        <begin position="77"/>
        <end position="97"/>
    </location>
</feature>
<protein>
    <recommendedName>
        <fullName evidence="4">DUF2214 family protein</fullName>
    </recommendedName>
</protein>
<keyword evidence="1" id="KW-0812">Transmembrane</keyword>
<proteinExistence type="predicted"/>
<evidence type="ECO:0008006" key="4">
    <source>
        <dbReference type="Google" id="ProtNLM"/>
    </source>
</evidence>
<dbReference type="AlphaFoldDB" id="W7QZW4"/>
<name>W7QZW4_9ALTE</name>
<organism evidence="2 3">
    <name type="scientific">Catenovulum agarivorans DS-2</name>
    <dbReference type="NCBI Taxonomy" id="1328313"/>
    <lineage>
        <taxon>Bacteria</taxon>
        <taxon>Pseudomonadati</taxon>
        <taxon>Pseudomonadota</taxon>
        <taxon>Gammaproteobacteria</taxon>
        <taxon>Alteromonadales</taxon>
        <taxon>Alteromonadaceae</taxon>
        <taxon>Catenovulum</taxon>
    </lineage>
</organism>
<feature type="transmembrane region" description="Helical" evidence="1">
    <location>
        <begin position="42"/>
        <end position="65"/>
    </location>
</feature>
<dbReference type="InterPro" id="IPR018706">
    <property type="entry name" value="DUF2214_membrane"/>
</dbReference>
<accession>W7QZW4</accession>
<keyword evidence="1" id="KW-0472">Membrane</keyword>
<dbReference type="eggNOG" id="COG3556">
    <property type="taxonomic scope" value="Bacteria"/>
</dbReference>
<sequence>MDEILVRYMHFIGIILLSSGLVATHILTGWQLNKQQFKSLRIADAVYGLGAVLVLVAGVLLIVSVGKPAEFYSKNPIFHVKMTLFVVMALLSIYPTIYFIKNRSFVGETIQIPKKIVMIIRAELTLLLIMPLLAALMARGVGLA</sequence>
<dbReference type="STRING" id="1328313.DS2_06376"/>
<feature type="transmembrane region" description="Helical" evidence="1">
    <location>
        <begin position="6"/>
        <end position="30"/>
    </location>
</feature>
<reference evidence="2 3" key="1">
    <citation type="journal article" date="2014" name="Genome Announc.">
        <title>Draft Genome Sequence of the Agar-Degrading Bacterium Catenovulum sp. Strain DS-2, Isolated from Intestines of Haliotis diversicolor.</title>
        <authorList>
            <person name="Shan D."/>
            <person name="Li X."/>
            <person name="Gu Z."/>
            <person name="Wei G."/>
            <person name="Gao Z."/>
            <person name="Shao Z."/>
        </authorList>
    </citation>
    <scope>NUCLEOTIDE SEQUENCE [LARGE SCALE GENOMIC DNA]</scope>
    <source>
        <strain evidence="2 3">DS-2</strain>
    </source>
</reference>
<dbReference type="EMBL" id="ARZY01000008">
    <property type="protein sequence ID" value="EWH10895.1"/>
    <property type="molecule type" value="Genomic_DNA"/>
</dbReference>
<dbReference type="Proteomes" id="UP000019276">
    <property type="component" value="Unassembled WGS sequence"/>
</dbReference>
<evidence type="ECO:0000256" key="1">
    <source>
        <dbReference type="SAM" id="Phobius"/>
    </source>
</evidence>
<dbReference type="Pfam" id="PF09980">
    <property type="entry name" value="DUF2214"/>
    <property type="match status" value="1"/>
</dbReference>
<comment type="caution">
    <text evidence="2">The sequence shown here is derived from an EMBL/GenBank/DDBJ whole genome shotgun (WGS) entry which is preliminary data.</text>
</comment>
<evidence type="ECO:0000313" key="3">
    <source>
        <dbReference type="Proteomes" id="UP000019276"/>
    </source>
</evidence>
<feature type="transmembrane region" description="Helical" evidence="1">
    <location>
        <begin position="118"/>
        <end position="138"/>
    </location>
</feature>
<dbReference type="OrthoDB" id="826511at2"/>
<dbReference type="RefSeq" id="WP_035013843.1">
    <property type="nucleotide sequence ID" value="NZ_ARZY01000008.1"/>
</dbReference>
<evidence type="ECO:0000313" key="2">
    <source>
        <dbReference type="EMBL" id="EWH10895.1"/>
    </source>
</evidence>
<gene>
    <name evidence="2" type="ORF">DS2_06376</name>
</gene>
<keyword evidence="1" id="KW-1133">Transmembrane helix</keyword>